<dbReference type="PANTHER" id="PTHR10331">
    <property type="entry name" value="T COMPLEX PROTEIN 10"/>
    <property type="match status" value="1"/>
</dbReference>
<evidence type="ECO:0000259" key="4">
    <source>
        <dbReference type="Pfam" id="PF07202"/>
    </source>
</evidence>
<evidence type="ECO:0000313" key="5">
    <source>
        <dbReference type="EMBL" id="KAJ3592519.1"/>
    </source>
</evidence>
<feature type="compositionally biased region" description="Polar residues" evidence="3">
    <location>
        <begin position="570"/>
        <end position="583"/>
    </location>
</feature>
<feature type="region of interest" description="Disordered" evidence="3">
    <location>
        <begin position="633"/>
        <end position="655"/>
    </location>
</feature>
<dbReference type="GO" id="GO:0060271">
    <property type="term" value="P:cilium assembly"/>
    <property type="evidence" value="ECO:0007669"/>
    <property type="project" value="TreeGrafter"/>
</dbReference>
<feature type="region of interest" description="Disordered" evidence="3">
    <location>
        <begin position="851"/>
        <end position="902"/>
    </location>
</feature>
<feature type="compositionally biased region" description="Low complexity" evidence="3">
    <location>
        <begin position="893"/>
        <end position="902"/>
    </location>
</feature>
<feature type="compositionally biased region" description="Pro residues" evidence="3">
    <location>
        <begin position="480"/>
        <end position="490"/>
    </location>
</feature>
<evidence type="ECO:0000256" key="1">
    <source>
        <dbReference type="ARBA" id="ARBA00005627"/>
    </source>
</evidence>
<evidence type="ECO:0000256" key="2">
    <source>
        <dbReference type="SAM" id="Coils"/>
    </source>
</evidence>
<dbReference type="Gene3D" id="2.60.450.20">
    <property type="match status" value="1"/>
</dbReference>
<evidence type="ECO:0000313" key="6">
    <source>
        <dbReference type="Proteomes" id="UP001148018"/>
    </source>
</evidence>
<sequence length="1108" mass="121775">MSSPTGLGFSQGDFLSRWMPSSARAGVILKPSPDLVDCPGYSSVESPGPRLIWGSEPGNTDDSFTSSFAPLPTSTNSSCCIGVNVSAQSEDWTEPGKVCQRLGPSGVERTGRDAHLNGLKCGPLGHSAGELDSVEETGNNTPHDLSLIMKLDQLRRLSGPELREVTLQGVSPPREVHCSLSSHGPGVPQGSMLGPHGNQESPQAQREDSGHMADITEESEACVSREEDSELGCAISSEQDDPQDSLLPCDRNDQGGVPQGGPPKRVFLKRGQGLSRFTGRPRGLVPPTGALPSVPPPRARPVTRSNSEPTTTTSQHHKPVQRKTAVLNKENRSPPAPTVIRGGGKVAGGQRRKVLVPRQQQQQNPEEPEDQLRPGRQHRANGAGGQNTRLGLLQGRRASHPVQPSTGSVMGRHDTERLRGIEGEVHQENEELGEFELLEQAAEELSFSSNSSFVMKVLHMDRQLQAGKSLHQRRLSSTPIKPPGPSPPKAQPDCSRTRTSPCSEALLPGVGCAEGESEEESGVDVADGKHPPVSDDSYCSGSEEFADRGVDKQTAFPSSLCFPVQPNPPYNKSSDSVLTNPEDSTLVEDSDGHQGGVEFDDDDTWNDLEETAVAPPTCPLPRLSPSERILTRKVAASRGTETSTEPIVTNQELPEPTIPASQLMARLFPSLKPKSQNAPVPVVPEAKQFDEAPGQQVQSQQVQSRQLRERLVELELEIERFKKENKALSRLREENERSKEELRSLKLEEVSKEENRKLQRDKKLFEQHTSAARAIPDKKEREEIQSLKQQLISLQEEVRRKESRWGTTHCRLRQQIDTLNTENTALKEEVNTLERGSSLLVLWTPGEPILRSVASRPPRGALGRTASPGLSPEEKPVARPPDKTLEPEPPLPSLETALTPTSKRAVLYHVEEEEANESRESNTEVNTQGKMEQLLPCGGRLIVFPNGTRKELSADGLTATVTFFNGDTKQVMADQRVVYYYAEAHTTHTTFPDGMEILQFPNHQNEKHFPDGRKEITFPDQTVKTLFPDGREESVLTDGTVIHINPDGSKEIQFNTGQKEVHTAEYKRREYPDGTVKTVYSHGRQETRYPTGRVRIKDKDGNVLSDKL</sequence>
<organism evidence="5 6">
    <name type="scientific">Muraenolepis orangiensis</name>
    <name type="common">Patagonian moray cod</name>
    <dbReference type="NCBI Taxonomy" id="630683"/>
    <lineage>
        <taxon>Eukaryota</taxon>
        <taxon>Metazoa</taxon>
        <taxon>Chordata</taxon>
        <taxon>Craniata</taxon>
        <taxon>Vertebrata</taxon>
        <taxon>Euteleostomi</taxon>
        <taxon>Actinopterygii</taxon>
        <taxon>Neopterygii</taxon>
        <taxon>Teleostei</taxon>
        <taxon>Neoteleostei</taxon>
        <taxon>Acanthomorphata</taxon>
        <taxon>Zeiogadaria</taxon>
        <taxon>Gadariae</taxon>
        <taxon>Gadiformes</taxon>
        <taxon>Muraenolepidoidei</taxon>
        <taxon>Muraenolepididae</taxon>
        <taxon>Muraenolepis</taxon>
    </lineage>
</organism>
<feature type="region of interest" description="Disordered" evidence="3">
    <location>
        <begin position="464"/>
        <end position="603"/>
    </location>
</feature>
<feature type="compositionally biased region" description="Polar residues" evidence="3">
    <location>
        <begin position="639"/>
        <end position="652"/>
    </location>
</feature>
<feature type="compositionally biased region" description="Basic and acidic residues" evidence="3">
    <location>
        <begin position="872"/>
        <end position="886"/>
    </location>
</feature>
<name>A0A9Q0DN94_9TELE</name>
<dbReference type="GO" id="GO:0005814">
    <property type="term" value="C:centriole"/>
    <property type="evidence" value="ECO:0007669"/>
    <property type="project" value="TreeGrafter"/>
</dbReference>
<dbReference type="InterPro" id="IPR009852">
    <property type="entry name" value="CENPJ_C_dom"/>
</dbReference>
<proteinExistence type="inferred from homology"/>
<dbReference type="Pfam" id="PF07202">
    <property type="entry name" value="Tcp10_C"/>
    <property type="match status" value="3"/>
</dbReference>
<feature type="domain" description="Centromere protein J C-terminal" evidence="4">
    <location>
        <begin position="1028"/>
        <end position="1062"/>
    </location>
</feature>
<dbReference type="EMBL" id="JANIIK010000113">
    <property type="protein sequence ID" value="KAJ3592519.1"/>
    <property type="molecule type" value="Genomic_DNA"/>
</dbReference>
<dbReference type="InterPro" id="IPR026581">
    <property type="entry name" value="TCP10L/CENPJ"/>
</dbReference>
<reference evidence="5" key="1">
    <citation type="submission" date="2022-07" db="EMBL/GenBank/DDBJ databases">
        <title>Chromosome-level genome of Muraenolepis orangiensis.</title>
        <authorList>
            <person name="Kim J."/>
        </authorList>
    </citation>
    <scope>NUCLEOTIDE SEQUENCE</scope>
    <source>
        <strain evidence="5">KU_S4_2022</strain>
        <tissue evidence="5">Muscle</tissue>
    </source>
</reference>
<dbReference type="GO" id="GO:0015631">
    <property type="term" value="F:tubulin binding"/>
    <property type="evidence" value="ECO:0007669"/>
    <property type="project" value="TreeGrafter"/>
</dbReference>
<comment type="similarity">
    <text evidence="1">Belongs to the TCP10 family.</text>
</comment>
<feature type="region of interest" description="Disordered" evidence="3">
    <location>
        <begin position="166"/>
        <end position="414"/>
    </location>
</feature>
<dbReference type="PANTHER" id="PTHR10331:SF27">
    <property type="entry name" value="CENTROMERE PROTEIN J"/>
    <property type="match status" value="1"/>
</dbReference>
<dbReference type="OrthoDB" id="10252174at2759"/>
<dbReference type="GO" id="GO:0061511">
    <property type="term" value="P:centriole elongation"/>
    <property type="evidence" value="ECO:0007669"/>
    <property type="project" value="TreeGrafter"/>
</dbReference>
<accession>A0A9Q0DN94</accession>
<keyword evidence="2" id="KW-0175">Coiled coil</keyword>
<dbReference type="GO" id="GO:0005813">
    <property type="term" value="C:centrosome"/>
    <property type="evidence" value="ECO:0007669"/>
    <property type="project" value="TreeGrafter"/>
</dbReference>
<dbReference type="AlphaFoldDB" id="A0A9Q0DN94"/>
<comment type="caution">
    <text evidence="5">The sequence shown here is derived from an EMBL/GenBank/DDBJ whole genome shotgun (WGS) entry which is preliminary data.</text>
</comment>
<keyword evidence="6" id="KW-1185">Reference proteome</keyword>
<gene>
    <name evidence="5" type="ORF">NHX12_007646</name>
</gene>
<feature type="compositionally biased region" description="Polar residues" evidence="3">
    <location>
        <begin position="303"/>
        <end position="314"/>
    </location>
</feature>
<dbReference type="Proteomes" id="UP001148018">
    <property type="component" value="Unassembled WGS sequence"/>
</dbReference>
<dbReference type="InterPro" id="IPR047002">
    <property type="entry name" value="Tcp10_C_sf"/>
</dbReference>
<feature type="coiled-coil region" evidence="2">
    <location>
        <begin position="697"/>
        <end position="836"/>
    </location>
</feature>
<feature type="domain" description="Centromere protein J C-terminal" evidence="4">
    <location>
        <begin position="1066"/>
        <end position="1096"/>
    </location>
</feature>
<feature type="domain" description="Centromere protein J C-terminal" evidence="4">
    <location>
        <begin position="929"/>
        <end position="951"/>
    </location>
</feature>
<protein>
    <recommendedName>
        <fullName evidence="4">Centromere protein J C-terminal domain-containing protein</fullName>
    </recommendedName>
</protein>
<evidence type="ECO:0000256" key="3">
    <source>
        <dbReference type="SAM" id="MobiDB-lite"/>
    </source>
</evidence>